<keyword evidence="2" id="KW-1185">Reference proteome</keyword>
<protein>
    <submittedName>
        <fullName evidence="1">Uncharacterized protein</fullName>
    </submittedName>
</protein>
<organism evidence="1 2">
    <name type="scientific">Laccaria amethystina LaAM-08-1</name>
    <dbReference type="NCBI Taxonomy" id="1095629"/>
    <lineage>
        <taxon>Eukaryota</taxon>
        <taxon>Fungi</taxon>
        <taxon>Dikarya</taxon>
        <taxon>Basidiomycota</taxon>
        <taxon>Agaricomycotina</taxon>
        <taxon>Agaricomycetes</taxon>
        <taxon>Agaricomycetidae</taxon>
        <taxon>Agaricales</taxon>
        <taxon>Agaricineae</taxon>
        <taxon>Hydnangiaceae</taxon>
        <taxon>Laccaria</taxon>
    </lineage>
</organism>
<evidence type="ECO:0000313" key="1">
    <source>
        <dbReference type="EMBL" id="KIJ92202.1"/>
    </source>
</evidence>
<dbReference type="Proteomes" id="UP000054477">
    <property type="component" value="Unassembled WGS sequence"/>
</dbReference>
<accession>A0A0C9X705</accession>
<reference evidence="2" key="2">
    <citation type="submission" date="2015-01" db="EMBL/GenBank/DDBJ databases">
        <title>Evolutionary Origins and Diversification of the Mycorrhizal Mutualists.</title>
        <authorList>
            <consortium name="DOE Joint Genome Institute"/>
            <consortium name="Mycorrhizal Genomics Consortium"/>
            <person name="Kohler A."/>
            <person name="Kuo A."/>
            <person name="Nagy L.G."/>
            <person name="Floudas D."/>
            <person name="Copeland A."/>
            <person name="Barry K.W."/>
            <person name="Cichocki N."/>
            <person name="Veneault-Fourrey C."/>
            <person name="LaButti K."/>
            <person name="Lindquist E.A."/>
            <person name="Lipzen A."/>
            <person name="Lundell T."/>
            <person name="Morin E."/>
            <person name="Murat C."/>
            <person name="Riley R."/>
            <person name="Ohm R."/>
            <person name="Sun H."/>
            <person name="Tunlid A."/>
            <person name="Henrissat B."/>
            <person name="Grigoriev I.V."/>
            <person name="Hibbett D.S."/>
            <person name="Martin F."/>
        </authorList>
    </citation>
    <scope>NUCLEOTIDE SEQUENCE [LARGE SCALE GENOMIC DNA]</scope>
    <source>
        <strain evidence="2">LaAM-08-1</strain>
    </source>
</reference>
<reference evidence="1 2" key="1">
    <citation type="submission" date="2014-04" db="EMBL/GenBank/DDBJ databases">
        <authorList>
            <consortium name="DOE Joint Genome Institute"/>
            <person name="Kuo A."/>
            <person name="Kohler A."/>
            <person name="Nagy L.G."/>
            <person name="Floudas D."/>
            <person name="Copeland A."/>
            <person name="Barry K.W."/>
            <person name="Cichocki N."/>
            <person name="Veneault-Fourrey C."/>
            <person name="LaButti K."/>
            <person name="Lindquist E.A."/>
            <person name="Lipzen A."/>
            <person name="Lundell T."/>
            <person name="Morin E."/>
            <person name="Murat C."/>
            <person name="Sun H."/>
            <person name="Tunlid A."/>
            <person name="Henrissat B."/>
            <person name="Grigoriev I.V."/>
            <person name="Hibbett D.S."/>
            <person name="Martin F."/>
            <person name="Nordberg H.P."/>
            <person name="Cantor M.N."/>
            <person name="Hua S.X."/>
        </authorList>
    </citation>
    <scope>NUCLEOTIDE SEQUENCE [LARGE SCALE GENOMIC DNA]</scope>
    <source>
        <strain evidence="1 2">LaAM-08-1</strain>
    </source>
</reference>
<dbReference type="HOGENOM" id="CLU_1777764_0_0_1"/>
<gene>
    <name evidence="1" type="ORF">K443DRAFT_444693</name>
</gene>
<dbReference type="EMBL" id="KN838927">
    <property type="protein sequence ID" value="KIJ92202.1"/>
    <property type="molecule type" value="Genomic_DNA"/>
</dbReference>
<proteinExistence type="predicted"/>
<name>A0A0C9X705_9AGAR</name>
<evidence type="ECO:0000313" key="2">
    <source>
        <dbReference type="Proteomes" id="UP000054477"/>
    </source>
</evidence>
<sequence>MSMSGAASLCCFLPGTEVIASLPYLGPETVCDIQDGSERILKECMLKDFKVRFVSSFVVITLWSSPLQIHMHSDAKCSLPLLLLYAIGIMTGTKLLRCHTEMIPWTGRNRISLRALRTAPSPWTSDNESALTFHISIFNPCRMASR</sequence>
<dbReference type="AlphaFoldDB" id="A0A0C9X705"/>